<gene>
    <name evidence="1" type="ORF">M404DRAFT_126888</name>
</gene>
<name>A0A0C3PDJ2_PISTI</name>
<protein>
    <submittedName>
        <fullName evidence="1">Uncharacterized protein</fullName>
    </submittedName>
</protein>
<evidence type="ECO:0000313" key="1">
    <source>
        <dbReference type="EMBL" id="KIO11825.1"/>
    </source>
</evidence>
<sequence>MTAKCFDILLAALQTNPVFQNDSNLPQMPVAAQLAIGLYHFGHYGNAISTTMVALWAGVAYGTV</sequence>
<dbReference type="AlphaFoldDB" id="A0A0C3PDJ2"/>
<evidence type="ECO:0000313" key="2">
    <source>
        <dbReference type="Proteomes" id="UP000054217"/>
    </source>
</evidence>
<dbReference type="Proteomes" id="UP000054217">
    <property type="component" value="Unassembled WGS sequence"/>
</dbReference>
<reference evidence="1 2" key="1">
    <citation type="submission" date="2014-04" db="EMBL/GenBank/DDBJ databases">
        <authorList>
            <consortium name="DOE Joint Genome Institute"/>
            <person name="Kuo A."/>
            <person name="Kohler A."/>
            <person name="Costa M.D."/>
            <person name="Nagy L.G."/>
            <person name="Floudas D."/>
            <person name="Copeland A."/>
            <person name="Barry K.W."/>
            <person name="Cichocki N."/>
            <person name="Veneault-Fourrey C."/>
            <person name="LaButti K."/>
            <person name="Lindquist E.A."/>
            <person name="Lipzen A."/>
            <person name="Lundell T."/>
            <person name="Morin E."/>
            <person name="Murat C."/>
            <person name="Sun H."/>
            <person name="Tunlid A."/>
            <person name="Henrissat B."/>
            <person name="Grigoriev I.V."/>
            <person name="Hibbett D.S."/>
            <person name="Martin F."/>
            <person name="Nordberg H.P."/>
            <person name="Cantor M.N."/>
            <person name="Hua S.X."/>
        </authorList>
    </citation>
    <scope>NUCLEOTIDE SEQUENCE [LARGE SCALE GENOMIC DNA]</scope>
    <source>
        <strain evidence="1 2">Marx 270</strain>
    </source>
</reference>
<proteinExistence type="predicted"/>
<accession>A0A0C3PDJ2</accession>
<dbReference type="OrthoDB" id="3228141at2759"/>
<organism evidence="1 2">
    <name type="scientific">Pisolithus tinctorius Marx 270</name>
    <dbReference type="NCBI Taxonomy" id="870435"/>
    <lineage>
        <taxon>Eukaryota</taxon>
        <taxon>Fungi</taxon>
        <taxon>Dikarya</taxon>
        <taxon>Basidiomycota</taxon>
        <taxon>Agaricomycotina</taxon>
        <taxon>Agaricomycetes</taxon>
        <taxon>Agaricomycetidae</taxon>
        <taxon>Boletales</taxon>
        <taxon>Sclerodermatineae</taxon>
        <taxon>Pisolithaceae</taxon>
        <taxon>Pisolithus</taxon>
    </lineage>
</organism>
<dbReference type="HOGENOM" id="CLU_018552_16_2_1"/>
<reference evidence="2" key="2">
    <citation type="submission" date="2015-01" db="EMBL/GenBank/DDBJ databases">
        <title>Evolutionary Origins and Diversification of the Mycorrhizal Mutualists.</title>
        <authorList>
            <consortium name="DOE Joint Genome Institute"/>
            <consortium name="Mycorrhizal Genomics Consortium"/>
            <person name="Kohler A."/>
            <person name="Kuo A."/>
            <person name="Nagy L.G."/>
            <person name="Floudas D."/>
            <person name="Copeland A."/>
            <person name="Barry K.W."/>
            <person name="Cichocki N."/>
            <person name="Veneault-Fourrey C."/>
            <person name="LaButti K."/>
            <person name="Lindquist E.A."/>
            <person name="Lipzen A."/>
            <person name="Lundell T."/>
            <person name="Morin E."/>
            <person name="Murat C."/>
            <person name="Riley R."/>
            <person name="Ohm R."/>
            <person name="Sun H."/>
            <person name="Tunlid A."/>
            <person name="Henrissat B."/>
            <person name="Grigoriev I.V."/>
            <person name="Hibbett D.S."/>
            <person name="Martin F."/>
        </authorList>
    </citation>
    <scope>NUCLEOTIDE SEQUENCE [LARGE SCALE GENOMIC DNA]</scope>
    <source>
        <strain evidence="2">Marx 270</strain>
    </source>
</reference>
<dbReference type="InParanoid" id="A0A0C3PDJ2"/>
<dbReference type="EMBL" id="KN831949">
    <property type="protein sequence ID" value="KIO11825.1"/>
    <property type="molecule type" value="Genomic_DNA"/>
</dbReference>
<keyword evidence="2" id="KW-1185">Reference proteome</keyword>